<protein>
    <submittedName>
        <fullName evidence="2">Uncharacterized protein</fullName>
    </submittedName>
</protein>
<comment type="caution">
    <text evidence="2">The sequence shown here is derived from an EMBL/GenBank/DDBJ whole genome shotgun (WGS) entry which is preliminary data.</text>
</comment>
<gene>
    <name evidence="2" type="ORF">FHX75_15199</name>
</gene>
<dbReference type="AlphaFoldDB" id="A0A561VHL6"/>
<name>A0A561VHL6_9ACTN</name>
<proteinExistence type="predicted"/>
<accession>A0A561VHL6</accession>
<dbReference type="Proteomes" id="UP000319927">
    <property type="component" value="Unassembled WGS sequence"/>
</dbReference>
<feature type="region of interest" description="Disordered" evidence="1">
    <location>
        <begin position="36"/>
        <end position="65"/>
    </location>
</feature>
<dbReference type="EMBL" id="VIXA01000005">
    <property type="protein sequence ID" value="TWG11110.1"/>
    <property type="molecule type" value="Genomic_DNA"/>
</dbReference>
<sequence length="65" mass="7019">MDLYKWSYKLLPLVASELVADCLALAREIRALGMRASPGRPGRLRSARYAGSDDRPGSAARTLAG</sequence>
<evidence type="ECO:0000313" key="2">
    <source>
        <dbReference type="EMBL" id="TWG11110.1"/>
    </source>
</evidence>
<organism evidence="2 3">
    <name type="scientific">Micromonospora palomenae</name>
    <dbReference type="NCBI Taxonomy" id="1461247"/>
    <lineage>
        <taxon>Bacteria</taxon>
        <taxon>Bacillati</taxon>
        <taxon>Actinomycetota</taxon>
        <taxon>Actinomycetes</taxon>
        <taxon>Micromonosporales</taxon>
        <taxon>Micromonosporaceae</taxon>
        <taxon>Micromonospora</taxon>
    </lineage>
</organism>
<reference evidence="2 3" key="1">
    <citation type="submission" date="2019-06" db="EMBL/GenBank/DDBJ databases">
        <title>Sequencing the genomes of 1000 actinobacteria strains.</title>
        <authorList>
            <person name="Klenk H.-P."/>
        </authorList>
    </citation>
    <scope>NUCLEOTIDE SEQUENCE [LARGE SCALE GENOMIC DNA]</scope>
    <source>
        <strain evidence="2 3">DSM 102131</strain>
    </source>
</reference>
<evidence type="ECO:0000256" key="1">
    <source>
        <dbReference type="SAM" id="MobiDB-lite"/>
    </source>
</evidence>
<keyword evidence="3" id="KW-1185">Reference proteome</keyword>
<evidence type="ECO:0000313" key="3">
    <source>
        <dbReference type="Proteomes" id="UP000319927"/>
    </source>
</evidence>